<dbReference type="KEGG" id="ddr:Deide_06521"/>
<dbReference type="EMBL" id="CP001114">
    <property type="protein sequence ID" value="ACO45503.2"/>
    <property type="molecule type" value="Genomic_DNA"/>
</dbReference>
<dbReference type="STRING" id="546414.Deide_06521"/>
<dbReference type="PaxDb" id="546414-Deide_06521"/>
<dbReference type="Pfam" id="PF13289">
    <property type="entry name" value="SIR2_2"/>
    <property type="match status" value="1"/>
</dbReference>
<protein>
    <submittedName>
        <fullName evidence="1">Putative SIR2-like domain protein</fullName>
    </submittedName>
</protein>
<evidence type="ECO:0000313" key="1">
    <source>
        <dbReference type="EMBL" id="ACO45503.2"/>
    </source>
</evidence>
<dbReference type="RefSeq" id="WP_083764220.1">
    <property type="nucleotide sequence ID" value="NC_012526.1"/>
</dbReference>
<dbReference type="Proteomes" id="UP000002208">
    <property type="component" value="Chromosome"/>
</dbReference>
<dbReference type="OrthoDB" id="78172at2"/>
<proteinExistence type="predicted"/>
<name>C1D0X9_DEIDV</name>
<dbReference type="eggNOG" id="COG0846">
    <property type="taxonomic scope" value="Bacteria"/>
</dbReference>
<evidence type="ECO:0000313" key="2">
    <source>
        <dbReference type="Proteomes" id="UP000002208"/>
    </source>
</evidence>
<sequence>MSLQRYVGHIRHLRDRLWMPGVHGRAAVLVGAGFSRNAQAIYADAPEFALLSDYVEVFAKALGRDVNDAKFIPIDRLAEEYESSFGREALNDVIQRLIPWTAYRPGQLHKKLLQLPWADIFTTNYDPLLESARQLVPTRRYDFVTHPDDLPTAQRPRIIKLHGSFPSTRPFVFTEEDFRQYPQRFAPFVNAVQQSMLENTLCLVGFQGDDPNFLRWAGWIRDELGPHRPLIYLVNILNLNDARRRYLEKRQIIPIDLGDILEFKDGTPMSERFRIANDWFLESLKNGRPENLLDWPKHSKPAKTIMYSPLPIEPSRARIRRLLTSDNYSPDQLFLYWRERRETYPKWEVFRTVHSEYLKYDPHHGAYYAFKSVQELPAPLDILLLRELVWRYTLQHAPLEPELLQEVITRLDLYAPFDTGRDAPENQINRTSTPSLKIPAAWAPDGKERDLSWSEVRSIWIELAFAVLATHRMYLDVEAFKEWSSCLEQHADLSHFPEWEAQWHWEQVRLAINLLDVKGAETSLQVWPQNLGNPFWEIRRAASLGELGHLEKARTIFTSALERLRAGHQPGQLNPRLMSQLAWAIRLRSFIFDGFDEGVPEQEEEFEDKEGLWRLGIDPSADLRHWTTLVSAKYREASRSAVKLEFRREFDIGQATRTFSTQFNDEIESDPLVGMSFLRFLEWAAYPLRIGSRVFATQDLQPALLLLSHPFTFHTAVLTSIRVGDSNTLNGLLSRERVAALPNDQLEFLTQTLFTSVRQTVSRVRGSNDNLRLEQFRLVSHILTLGIEALSRVILRASTDVIRSALDLAIEVAETPSVQQDYRCYEAMSLFVNRILDRWDKDDIEALVQRLADFPLPQSEQFTYKWPTPLLHQHFDRIKRTTNNRWVTSRTVDRLINVVMTNPIGQRPFASLALFRLLKMNALSDREAKRYGDALWHLIDKHSKLPMQTGLMDFALLSIPTSKSVQPDVRFKEYFLSDRFFDVELNSSVVAGQGDSADTIIKGLLNLLGSSEPDENGSVPITWSSDEAEKLLINLQEWWFKWIEYVNVSLQQRGGFYSGNLEKATRSILQVVHDLILKNWSEDPKIVYQFSDLIQKYMNDKGFTIPSVLGDHKGITHESVINALLSNNDRIMERAIWDAAKIVQAGNEGEREILRRLLVSRVIDRASPELDTVLRAITFLIEQRAQILHPDEHSLLLTSLDYLANETELKSQNLTVLSHEARTARSDIRAAASKLVVILLQHASSLRFDSDLSLHPTIRKWRAIGQNDPLPEVRQPWENFM</sequence>
<dbReference type="HOGENOM" id="CLU_006708_0_0_0"/>
<keyword evidence="2" id="KW-1185">Reference proteome</keyword>
<gene>
    <name evidence="1" type="ordered locus">Deide_06521</name>
</gene>
<accession>C1D0X9</accession>
<reference evidence="1 2" key="1">
    <citation type="journal article" date="2009" name="PLoS Genet.">
        <title>Alliance of proteomics and genomics to unravel the specificities of Sahara bacterium Deinococcus deserti.</title>
        <authorList>
            <person name="de Groot A."/>
            <person name="Dulermo R."/>
            <person name="Ortet P."/>
            <person name="Blanchard L."/>
            <person name="Guerin P."/>
            <person name="Fernandez B."/>
            <person name="Vacherie B."/>
            <person name="Dossat C."/>
            <person name="Jolivet E."/>
            <person name="Siguier P."/>
            <person name="Chandler M."/>
            <person name="Barakat M."/>
            <person name="Dedieu A."/>
            <person name="Barbe V."/>
            <person name="Heulin T."/>
            <person name="Sommer S."/>
            <person name="Achouak W."/>
            <person name="Armengaud J."/>
        </authorList>
    </citation>
    <scope>NUCLEOTIDE SEQUENCE [LARGE SCALE GENOMIC DNA]</scope>
    <source>
        <strain evidence="2">DSM 17065 / CIP 109153 / LMG 22923 / VCD115</strain>
    </source>
</reference>
<organism evidence="1 2">
    <name type="scientific">Deinococcus deserti (strain DSM 17065 / CIP 109153 / LMG 22923 / VCD115)</name>
    <dbReference type="NCBI Taxonomy" id="546414"/>
    <lineage>
        <taxon>Bacteria</taxon>
        <taxon>Thermotogati</taxon>
        <taxon>Deinococcota</taxon>
        <taxon>Deinococci</taxon>
        <taxon>Deinococcales</taxon>
        <taxon>Deinococcaceae</taxon>
        <taxon>Deinococcus</taxon>
    </lineage>
</organism>